<dbReference type="Pfam" id="PF25176">
    <property type="entry name" value="DUF7831"/>
    <property type="match status" value="1"/>
</dbReference>
<organism evidence="2 3">
    <name type="scientific">Parvularcula dongshanensis</name>
    <dbReference type="NCBI Taxonomy" id="1173995"/>
    <lineage>
        <taxon>Bacteria</taxon>
        <taxon>Pseudomonadati</taxon>
        <taxon>Pseudomonadota</taxon>
        <taxon>Alphaproteobacteria</taxon>
        <taxon>Parvularculales</taxon>
        <taxon>Parvularculaceae</taxon>
        <taxon>Parvularcula</taxon>
    </lineage>
</organism>
<accession>A0A840I7Q4</accession>
<evidence type="ECO:0000313" key="2">
    <source>
        <dbReference type="EMBL" id="MBB4660204.1"/>
    </source>
</evidence>
<dbReference type="EMBL" id="JACHOB010000007">
    <property type="protein sequence ID" value="MBB4660204.1"/>
    <property type="molecule type" value="Genomic_DNA"/>
</dbReference>
<proteinExistence type="predicted"/>
<dbReference type="Proteomes" id="UP000563524">
    <property type="component" value="Unassembled WGS sequence"/>
</dbReference>
<comment type="caution">
    <text evidence="2">The sequence shown here is derived from an EMBL/GenBank/DDBJ whole genome shotgun (WGS) entry which is preliminary data.</text>
</comment>
<gene>
    <name evidence="2" type="ORF">GGQ59_002754</name>
</gene>
<evidence type="ECO:0000259" key="1">
    <source>
        <dbReference type="Pfam" id="PF25176"/>
    </source>
</evidence>
<protein>
    <recommendedName>
        <fullName evidence="1">DUF7831 domain-containing protein</fullName>
    </recommendedName>
</protein>
<sequence length="131" mass="14972">MPILFQKRIYRADLRANRHVWYVFGDNEARTGKGGQAREMRDEPNAIGIATKRTPSSADDAYWSDEDYSRNVACLEHDFRPVEAALRRGELVVWPLDGIGTDRADLANRAPRTFEKLQALQRGLRSIDPSR</sequence>
<dbReference type="InterPro" id="IPR057153">
    <property type="entry name" value="DUF7831"/>
</dbReference>
<dbReference type="AlphaFoldDB" id="A0A840I7Q4"/>
<keyword evidence="3" id="KW-1185">Reference proteome</keyword>
<evidence type="ECO:0000313" key="3">
    <source>
        <dbReference type="Proteomes" id="UP000563524"/>
    </source>
</evidence>
<dbReference type="RefSeq" id="WP_183819591.1">
    <property type="nucleotide sequence ID" value="NZ_JACHOB010000007.1"/>
</dbReference>
<feature type="domain" description="DUF7831" evidence="1">
    <location>
        <begin position="4"/>
        <end position="119"/>
    </location>
</feature>
<reference evidence="2 3" key="1">
    <citation type="submission" date="2020-08" db="EMBL/GenBank/DDBJ databases">
        <title>Genomic Encyclopedia of Type Strains, Phase IV (KMG-IV): sequencing the most valuable type-strain genomes for metagenomic binning, comparative biology and taxonomic classification.</title>
        <authorList>
            <person name="Goeker M."/>
        </authorList>
    </citation>
    <scope>NUCLEOTIDE SEQUENCE [LARGE SCALE GENOMIC DNA]</scope>
    <source>
        <strain evidence="2 3">DSM 102850</strain>
    </source>
</reference>
<name>A0A840I7Q4_9PROT</name>